<dbReference type="Gene3D" id="1.10.530.10">
    <property type="match status" value="1"/>
</dbReference>
<dbReference type="PATRIC" id="fig|1286171.3.peg.1086"/>
<evidence type="ECO:0000313" key="3">
    <source>
        <dbReference type="Proteomes" id="UP000019591"/>
    </source>
</evidence>
<reference evidence="2 3" key="1">
    <citation type="journal article" date="2014" name="Genome Announc.">
        <title>Complete Genome Sequence of Amino Acid-Utilizing Eubacterium acidaminophilum al-2 (DSM 3953).</title>
        <authorList>
            <person name="Poehlein A."/>
            <person name="Andreesen J.R."/>
            <person name="Daniel R."/>
        </authorList>
    </citation>
    <scope>NUCLEOTIDE SEQUENCE [LARGE SCALE GENOMIC DNA]</scope>
    <source>
        <strain evidence="2 3">DSM 3953</strain>
    </source>
</reference>
<dbReference type="InterPro" id="IPR023346">
    <property type="entry name" value="Lysozyme-like_dom_sf"/>
</dbReference>
<protein>
    <recommendedName>
        <fullName evidence="1">Transglycosylase SLT domain-containing protein</fullName>
    </recommendedName>
</protein>
<dbReference type="SUPFAM" id="SSF53955">
    <property type="entry name" value="Lysozyme-like"/>
    <property type="match status" value="1"/>
</dbReference>
<name>W8T3T9_PEPAC</name>
<dbReference type="eggNOG" id="COG0741">
    <property type="taxonomic scope" value="Bacteria"/>
</dbReference>
<organism evidence="2 3">
    <name type="scientific">Peptoclostridium acidaminophilum DSM 3953</name>
    <dbReference type="NCBI Taxonomy" id="1286171"/>
    <lineage>
        <taxon>Bacteria</taxon>
        <taxon>Bacillati</taxon>
        <taxon>Bacillota</taxon>
        <taxon>Clostridia</taxon>
        <taxon>Peptostreptococcales</taxon>
        <taxon>Peptoclostridiaceae</taxon>
        <taxon>Peptoclostridium</taxon>
    </lineage>
</organism>
<dbReference type="HOGENOM" id="CLU_065765_7_0_9"/>
<dbReference type="STRING" id="1286171.EAL2_c11370"/>
<proteinExistence type="predicted"/>
<keyword evidence="3" id="KW-1185">Reference proteome</keyword>
<dbReference type="EMBL" id="CP007452">
    <property type="protein sequence ID" value="AHM56434.1"/>
    <property type="molecule type" value="Genomic_DNA"/>
</dbReference>
<dbReference type="InterPro" id="IPR008258">
    <property type="entry name" value="Transglycosylase_SLT_dom_1"/>
</dbReference>
<feature type="domain" description="Transglycosylase SLT" evidence="1">
    <location>
        <begin position="45"/>
        <end position="147"/>
    </location>
</feature>
<accession>W8T3T9</accession>
<dbReference type="KEGG" id="eac:EAL2_c11370"/>
<dbReference type="RefSeq" id="WP_025435438.1">
    <property type="nucleotide sequence ID" value="NZ_CP007452.1"/>
</dbReference>
<dbReference type="Pfam" id="PF01464">
    <property type="entry name" value="SLT"/>
    <property type="match status" value="1"/>
</dbReference>
<gene>
    <name evidence="2" type="ORF">EAL2_c11370</name>
</gene>
<dbReference type="AlphaFoldDB" id="W8T3T9"/>
<evidence type="ECO:0000313" key="2">
    <source>
        <dbReference type="EMBL" id="AHM56434.1"/>
    </source>
</evidence>
<dbReference type="CDD" id="cd16896">
    <property type="entry name" value="LT_Slt70-like"/>
    <property type="match status" value="1"/>
</dbReference>
<evidence type="ECO:0000259" key="1">
    <source>
        <dbReference type="Pfam" id="PF01464"/>
    </source>
</evidence>
<dbReference type="OrthoDB" id="9815002at2"/>
<dbReference type="PANTHER" id="PTHR37423">
    <property type="entry name" value="SOLUBLE LYTIC MUREIN TRANSGLYCOSYLASE-RELATED"/>
    <property type="match status" value="1"/>
</dbReference>
<dbReference type="PANTHER" id="PTHR37423:SF2">
    <property type="entry name" value="MEMBRANE-BOUND LYTIC MUREIN TRANSGLYCOSYLASE C"/>
    <property type="match status" value="1"/>
</dbReference>
<sequence length="183" mass="20704">MKPGRRRLCTRVLTIIIILSAVALSLNNITKLAYPMHYEEQVYRYAGEYGVDPLLVFSIIRAESKFFPYANSTSGAKGLMQIMDITFEHASSEVEFSEGSLYDPDVNVKAGCWYISRLSEEFEDESLVIAAYNAGPANVKKWLSEEAYSDGEGGLDSIPYPETSAYVERVLENHSKYKKIYKR</sequence>
<dbReference type="Proteomes" id="UP000019591">
    <property type="component" value="Chromosome"/>
</dbReference>